<proteinExistence type="predicted"/>
<accession>A0ACC5ZW84</accession>
<comment type="caution">
    <text evidence="1">The sequence shown here is derived from an EMBL/GenBank/DDBJ whole genome shotgun (WGS) entry which is preliminary data.</text>
</comment>
<evidence type="ECO:0000313" key="1">
    <source>
        <dbReference type="EMBL" id="MCM2562026.1"/>
    </source>
</evidence>
<evidence type="ECO:0000313" key="2">
    <source>
        <dbReference type="Proteomes" id="UP001203036"/>
    </source>
</evidence>
<keyword evidence="1" id="KW-0436">Ligase</keyword>
<name>A0ACC5ZW84_9RHOB</name>
<protein>
    <submittedName>
        <fullName evidence="1">Magnesium chelatase subunit D</fullName>
        <ecNumber evidence="1">6.6.1.1</ecNumber>
    </submittedName>
</protein>
<gene>
    <name evidence="1" type="ORF">M8744_07705</name>
</gene>
<dbReference type="EMBL" id="JAMQGO010000003">
    <property type="protein sequence ID" value="MCM2562026.1"/>
    <property type="molecule type" value="Genomic_DNA"/>
</dbReference>
<keyword evidence="2" id="KW-1185">Reference proteome</keyword>
<reference evidence="1" key="1">
    <citation type="submission" date="2022-06" db="EMBL/GenBank/DDBJ databases">
        <title>Lutimaribacter sp. EGI FJ00013, a novel bacterium isolated from a salt lake sediment enrichment.</title>
        <authorList>
            <person name="Gao L."/>
            <person name="Fang B.-Z."/>
            <person name="Li W.-J."/>
        </authorList>
    </citation>
    <scope>NUCLEOTIDE SEQUENCE</scope>
    <source>
        <strain evidence="1">EGI FJ00013</strain>
    </source>
</reference>
<dbReference type="Proteomes" id="UP001203036">
    <property type="component" value="Unassembled WGS sequence"/>
</dbReference>
<dbReference type="EC" id="6.6.1.1" evidence="1"/>
<sequence>MTAPRWDAAQLALALLSIDPVGLGGIVVRARVGPVRDAFLAELGSIHLPCRRIHPDISDEALFGGLDLSATLTAQKVVFSRGLMYEPAAIVLTMAERTAPTLAAKLAQAIDDIPHFTLVALDEGTDADERCPPALSERTAFRADLDGIGRMQTPPSDLPDPAVARALYPRVPATSQAIEALTALAARYGVDSLRAPLFALRAARAHAALFGRVSLVSDDIAAAAGLVYGHRATQMPTDEDEPQDDPPPPPDQDEADSPQGQDDDILDIPPEMLIEAVRAMLPEGMLETLVPAGTARGARGSGAGARRKGNRRGRPLPSRPGRLDGRARIDLVATLRAAAPWQPLRRKLSARKHRLLIHPSDIHVKRYEDRSDRLLIFTVDASGSAALARLAEAKGAVELLLAQAYARRDHVALIAFRGDGAQLLLPPTRSLVQTKRRLAALPGGGGTPLAAGLQAAGELADHARGHGLSPAIAVLTDGRANIALDGRADRVRAAEDAVRLGRWLRGSGVPGVVLDMGNRPARQLAELAAQMGARYLPMPRADAGRLSAAVGAALDG</sequence>
<organism evidence="1 2">
    <name type="scientific">Lutimaribacter degradans</name>
    <dbReference type="NCBI Taxonomy" id="2945989"/>
    <lineage>
        <taxon>Bacteria</taxon>
        <taxon>Pseudomonadati</taxon>
        <taxon>Pseudomonadota</taxon>
        <taxon>Alphaproteobacteria</taxon>
        <taxon>Rhodobacterales</taxon>
        <taxon>Roseobacteraceae</taxon>
        <taxon>Lutimaribacter</taxon>
    </lineage>
</organism>